<accession>A0A5Q0GUF8</accession>
<dbReference type="AlphaFoldDB" id="A0A5Q0GUF8"/>
<dbReference type="KEGG" id="ssyi:EKG83_09620"/>
<dbReference type="OrthoDB" id="3688187at2"/>
<evidence type="ECO:0000313" key="1">
    <source>
        <dbReference type="EMBL" id="QFZ17707.1"/>
    </source>
</evidence>
<sequence length="219" mass="23691">MPQPWHTLLVIQGTDEEGGAYRSAVPRLPKNFRIAWVSVDVLPPDGYLPLTPDSAIPVRFQANFVLEEPDVAATMEVFVGPDLRPVVLSVTVRGKATAPVTTGVMRQILIDQMTRAAVEKATVPASVRDEWLATLPPGIQPVEQRGASLPDADERIRNQADDDARRAARIYSDAVAAGNRAPAVAVANVMNRSRTQAARYIRRARELGLLPPLGSSEGA</sequence>
<protein>
    <submittedName>
        <fullName evidence="1">Uncharacterized protein</fullName>
    </submittedName>
</protein>
<name>A0A5Q0GUF8_SACSY</name>
<keyword evidence="2" id="KW-1185">Reference proteome</keyword>
<dbReference type="Proteomes" id="UP000325787">
    <property type="component" value="Chromosome"/>
</dbReference>
<gene>
    <name evidence="1" type="ORF">EKG83_09620</name>
</gene>
<reference evidence="2" key="1">
    <citation type="journal article" date="2021" name="Curr. Microbiol.">
        <title>Complete genome of nocamycin-producing strain Saccharothrix syringae NRRL B-16468 reveals the biosynthetic potential for secondary metabolites.</title>
        <authorList>
            <person name="Mo X."/>
            <person name="Yang S."/>
        </authorList>
    </citation>
    <scope>NUCLEOTIDE SEQUENCE [LARGE SCALE GENOMIC DNA]</scope>
    <source>
        <strain evidence="2">ATCC 51364 / DSM 43886 / JCM 6844 / KCTC 9398 / NBRC 14523 / NRRL B-16468 / INA 2240</strain>
    </source>
</reference>
<dbReference type="EMBL" id="CP034550">
    <property type="protein sequence ID" value="QFZ17707.1"/>
    <property type="molecule type" value="Genomic_DNA"/>
</dbReference>
<organism evidence="1 2">
    <name type="scientific">Saccharothrix syringae</name>
    <name type="common">Nocardiopsis syringae</name>
    <dbReference type="NCBI Taxonomy" id="103733"/>
    <lineage>
        <taxon>Bacteria</taxon>
        <taxon>Bacillati</taxon>
        <taxon>Actinomycetota</taxon>
        <taxon>Actinomycetes</taxon>
        <taxon>Pseudonocardiales</taxon>
        <taxon>Pseudonocardiaceae</taxon>
        <taxon>Saccharothrix</taxon>
    </lineage>
</organism>
<evidence type="ECO:0000313" key="2">
    <source>
        <dbReference type="Proteomes" id="UP000325787"/>
    </source>
</evidence>
<proteinExistence type="predicted"/>